<reference evidence="2" key="3">
    <citation type="submission" date="2020-12" db="UniProtKB">
        <authorList>
            <consortium name="EnsemblPlants"/>
        </authorList>
    </citation>
    <scope>IDENTIFICATION</scope>
</reference>
<protein>
    <submittedName>
        <fullName evidence="1 2">Uncharacterized protein</fullName>
    </submittedName>
</protein>
<dbReference type="InParanoid" id="A0A2K1JI24"/>
<dbReference type="Proteomes" id="UP000006727">
    <property type="component" value="Chromosome 14"/>
</dbReference>
<name>A0A2K1JI24_PHYPA</name>
<reference evidence="1 3" key="1">
    <citation type="journal article" date="2008" name="Science">
        <title>The Physcomitrella genome reveals evolutionary insights into the conquest of land by plants.</title>
        <authorList>
            <person name="Rensing S."/>
            <person name="Lang D."/>
            <person name="Zimmer A."/>
            <person name="Terry A."/>
            <person name="Salamov A."/>
            <person name="Shapiro H."/>
            <person name="Nishiyama T."/>
            <person name="Perroud P.-F."/>
            <person name="Lindquist E."/>
            <person name="Kamisugi Y."/>
            <person name="Tanahashi T."/>
            <person name="Sakakibara K."/>
            <person name="Fujita T."/>
            <person name="Oishi K."/>
            <person name="Shin-I T."/>
            <person name="Kuroki Y."/>
            <person name="Toyoda A."/>
            <person name="Suzuki Y."/>
            <person name="Hashimoto A."/>
            <person name="Yamaguchi K."/>
            <person name="Sugano A."/>
            <person name="Kohara Y."/>
            <person name="Fujiyama A."/>
            <person name="Anterola A."/>
            <person name="Aoki S."/>
            <person name="Ashton N."/>
            <person name="Barbazuk W.B."/>
            <person name="Barker E."/>
            <person name="Bennetzen J."/>
            <person name="Bezanilla M."/>
            <person name="Blankenship R."/>
            <person name="Cho S.H."/>
            <person name="Dutcher S."/>
            <person name="Estelle M."/>
            <person name="Fawcett J.A."/>
            <person name="Gundlach H."/>
            <person name="Hanada K."/>
            <person name="Heyl A."/>
            <person name="Hicks K.A."/>
            <person name="Hugh J."/>
            <person name="Lohr M."/>
            <person name="Mayer K."/>
            <person name="Melkozernov A."/>
            <person name="Murata T."/>
            <person name="Nelson D."/>
            <person name="Pils B."/>
            <person name="Prigge M."/>
            <person name="Reiss B."/>
            <person name="Renner T."/>
            <person name="Rombauts S."/>
            <person name="Rushton P."/>
            <person name="Sanderfoot A."/>
            <person name="Schween G."/>
            <person name="Shiu S.-H."/>
            <person name="Stueber K."/>
            <person name="Theodoulou F.L."/>
            <person name="Tu H."/>
            <person name="Van de Peer Y."/>
            <person name="Verrier P.J."/>
            <person name="Waters E."/>
            <person name="Wood A."/>
            <person name="Yang L."/>
            <person name="Cove D."/>
            <person name="Cuming A."/>
            <person name="Hasebe M."/>
            <person name="Lucas S."/>
            <person name="Mishler D.B."/>
            <person name="Reski R."/>
            <person name="Grigoriev I."/>
            <person name="Quatrano R.S."/>
            <person name="Boore J.L."/>
        </authorList>
    </citation>
    <scope>NUCLEOTIDE SEQUENCE [LARGE SCALE GENOMIC DNA]</scope>
    <source>
        <strain evidence="2 3">cv. Gransden 2004</strain>
    </source>
</reference>
<dbReference type="EnsemblPlants" id="Pp3c14_15620V3.2">
    <property type="protein sequence ID" value="PAC:32961472.CDS.1"/>
    <property type="gene ID" value="Pp3c14_15620"/>
</dbReference>
<evidence type="ECO:0000313" key="3">
    <source>
        <dbReference type="Proteomes" id="UP000006727"/>
    </source>
</evidence>
<dbReference type="EMBL" id="ABEU02000014">
    <property type="protein sequence ID" value="PNR41169.1"/>
    <property type="molecule type" value="Genomic_DNA"/>
</dbReference>
<dbReference type="Gramene" id="Pp3c14_15620V3.2">
    <property type="protein sequence ID" value="PAC:32961472.CDS.1"/>
    <property type="gene ID" value="Pp3c14_15620"/>
</dbReference>
<evidence type="ECO:0000313" key="2">
    <source>
        <dbReference type="EnsemblPlants" id="PAC:32961471.CDS.1"/>
    </source>
</evidence>
<dbReference type="Gramene" id="Pp3c14_15620V3.1">
    <property type="protein sequence ID" value="PAC:32961471.CDS.1"/>
    <property type="gene ID" value="Pp3c14_15620"/>
</dbReference>
<reference evidence="1 3" key="2">
    <citation type="journal article" date="2018" name="Plant J.">
        <title>The Physcomitrella patens chromosome-scale assembly reveals moss genome structure and evolution.</title>
        <authorList>
            <person name="Lang D."/>
            <person name="Ullrich K.K."/>
            <person name="Murat F."/>
            <person name="Fuchs J."/>
            <person name="Jenkins J."/>
            <person name="Haas F.B."/>
            <person name="Piednoel M."/>
            <person name="Gundlach H."/>
            <person name="Van Bel M."/>
            <person name="Meyberg R."/>
            <person name="Vives C."/>
            <person name="Morata J."/>
            <person name="Symeonidi A."/>
            <person name="Hiss M."/>
            <person name="Muchero W."/>
            <person name="Kamisugi Y."/>
            <person name="Saleh O."/>
            <person name="Blanc G."/>
            <person name="Decker E.L."/>
            <person name="van Gessel N."/>
            <person name="Grimwood J."/>
            <person name="Hayes R.D."/>
            <person name="Graham S.W."/>
            <person name="Gunter L.E."/>
            <person name="McDaniel S.F."/>
            <person name="Hoernstein S.N.W."/>
            <person name="Larsson A."/>
            <person name="Li F.W."/>
            <person name="Perroud P.F."/>
            <person name="Phillips J."/>
            <person name="Ranjan P."/>
            <person name="Rokshar D.S."/>
            <person name="Rothfels C.J."/>
            <person name="Schneider L."/>
            <person name="Shu S."/>
            <person name="Stevenson D.W."/>
            <person name="Thummler F."/>
            <person name="Tillich M."/>
            <person name="Villarreal Aguilar J.C."/>
            <person name="Widiez T."/>
            <person name="Wong G.K."/>
            <person name="Wymore A."/>
            <person name="Zhang Y."/>
            <person name="Zimmer A.D."/>
            <person name="Quatrano R.S."/>
            <person name="Mayer K.F.X."/>
            <person name="Goodstein D."/>
            <person name="Casacuberta J.M."/>
            <person name="Vandepoele K."/>
            <person name="Reski R."/>
            <person name="Cuming A.C."/>
            <person name="Tuskan G.A."/>
            <person name="Maumus F."/>
            <person name="Salse J."/>
            <person name="Schmutz J."/>
            <person name="Rensing S.A."/>
        </authorList>
    </citation>
    <scope>NUCLEOTIDE SEQUENCE [LARGE SCALE GENOMIC DNA]</scope>
    <source>
        <strain evidence="2 3">cv. Gransden 2004</strain>
    </source>
</reference>
<dbReference type="PROSITE" id="PS51257">
    <property type="entry name" value="PROKAR_LIPOPROTEIN"/>
    <property type="match status" value="1"/>
</dbReference>
<keyword evidence="3" id="KW-1185">Reference proteome</keyword>
<organism evidence="1">
    <name type="scientific">Physcomitrium patens</name>
    <name type="common">Spreading-leaved earth moss</name>
    <name type="synonym">Physcomitrella patens</name>
    <dbReference type="NCBI Taxonomy" id="3218"/>
    <lineage>
        <taxon>Eukaryota</taxon>
        <taxon>Viridiplantae</taxon>
        <taxon>Streptophyta</taxon>
        <taxon>Embryophyta</taxon>
        <taxon>Bryophyta</taxon>
        <taxon>Bryophytina</taxon>
        <taxon>Bryopsida</taxon>
        <taxon>Funariidae</taxon>
        <taxon>Funariales</taxon>
        <taxon>Funariaceae</taxon>
        <taxon>Physcomitrium</taxon>
    </lineage>
</organism>
<dbReference type="EnsemblPlants" id="Pp3c14_15620V3.1">
    <property type="protein sequence ID" value="PAC:32961471.CDS.1"/>
    <property type="gene ID" value="Pp3c14_15620"/>
</dbReference>
<dbReference type="AlphaFoldDB" id="A0A2K1JI24"/>
<evidence type="ECO:0000313" key="1">
    <source>
        <dbReference type="EMBL" id="PNR41169.1"/>
    </source>
</evidence>
<proteinExistence type="predicted"/>
<gene>
    <name evidence="1" type="ORF">PHYPA_018572</name>
</gene>
<dbReference type="PaxDb" id="3218-PP1S209_53V6.1"/>
<sequence length="127" mass="14082">MCRLASCGELLDSCCLWFYTLCPFGVSIFGCDVVKMVFHVNGHLNYAYNANAQVLFQLALTVIETQRLSSPRRSVHLFGSFVTGSFVNVGVLSVNAMDTIQSCCDESRFRFPKISRSGSSLVSASYW</sequence>
<accession>A0A2K1JI24</accession>